<reference evidence="1 2" key="1">
    <citation type="submission" date="2014-04" db="EMBL/GenBank/DDBJ databases">
        <authorList>
            <person name="Bishop-Lilly K.A."/>
            <person name="Broomall S.M."/>
            <person name="Chain P.S."/>
            <person name="Chertkov O."/>
            <person name="Coyne S.R."/>
            <person name="Daligault H.E."/>
            <person name="Davenport K.W."/>
            <person name="Erkkila T."/>
            <person name="Frey K.G."/>
            <person name="Gibbons H.S."/>
            <person name="Gu W."/>
            <person name="Jaissle J."/>
            <person name="Johnson S.L."/>
            <person name="Koroleva G.I."/>
            <person name="Ladner J.T."/>
            <person name="Lo C.-C."/>
            <person name="Minogue T.D."/>
            <person name="Munk C."/>
            <person name="Palacios G.F."/>
            <person name="Redden C.L."/>
            <person name="Rosenzweig C.N."/>
            <person name="Scholz M.B."/>
            <person name="Teshima H."/>
            <person name="Xu Y."/>
        </authorList>
    </citation>
    <scope>NUCLEOTIDE SEQUENCE [LARGE SCALE GENOMIC DNA]</scope>
    <source>
        <strain evidence="1 2">8244</strain>
    </source>
</reference>
<dbReference type="AlphaFoldDB" id="A0A090ZW61"/>
<organism evidence="1 2">
    <name type="scientific">Paenibacillus macerans</name>
    <name type="common">Bacillus macerans</name>
    <dbReference type="NCBI Taxonomy" id="44252"/>
    <lineage>
        <taxon>Bacteria</taxon>
        <taxon>Bacillati</taxon>
        <taxon>Bacillota</taxon>
        <taxon>Bacilli</taxon>
        <taxon>Bacillales</taxon>
        <taxon>Paenibacillaceae</taxon>
        <taxon>Paenibacillus</taxon>
    </lineage>
</organism>
<dbReference type="HOGENOM" id="CLU_2288739_0_0_9"/>
<keyword evidence="2" id="KW-1185">Reference proteome</keyword>
<comment type="caution">
    <text evidence="1">The sequence shown here is derived from an EMBL/GenBank/DDBJ whole genome shotgun (WGS) entry which is preliminary data.</text>
</comment>
<dbReference type="Proteomes" id="UP000029278">
    <property type="component" value="Unassembled WGS sequence"/>
</dbReference>
<evidence type="ECO:0000313" key="1">
    <source>
        <dbReference type="EMBL" id="KFN08396.1"/>
    </source>
</evidence>
<evidence type="ECO:0000313" key="2">
    <source>
        <dbReference type="Proteomes" id="UP000029278"/>
    </source>
</evidence>
<sequence length="101" mass="11151">MNRSVNRTVTLPAWLNAAALEKGINFSQALQSKLMQELGIDRVNDAKCFLHSHIRTPGATFPGLDVFLNVSYGFHLTIICNSITANGIRIHPIGNNDNDEM</sequence>
<proteinExistence type="predicted"/>
<dbReference type="STRING" id="44252.DJ90_1652"/>
<accession>A0A090ZW61</accession>
<dbReference type="EMBL" id="JMQA01000029">
    <property type="protein sequence ID" value="KFN08396.1"/>
    <property type="molecule type" value="Genomic_DNA"/>
</dbReference>
<protein>
    <submittedName>
        <fullName evidence="1">HicB family toxin-antitoxin system</fullName>
    </submittedName>
</protein>
<name>A0A090ZW61_PAEMA</name>
<gene>
    <name evidence="1" type="ORF">DJ90_1652</name>
</gene>